<feature type="active site" description="Charge relay system" evidence="5 6">
    <location>
        <position position="152"/>
    </location>
</feature>
<dbReference type="InterPro" id="IPR022398">
    <property type="entry name" value="Peptidase_S8_His-AS"/>
</dbReference>
<organism evidence="8 9">
    <name type="scientific">Alkalihalophilus pseudofirmus</name>
    <name type="common">Bacillus pseudofirmus</name>
    <dbReference type="NCBI Taxonomy" id="79885"/>
    <lineage>
        <taxon>Bacteria</taxon>
        <taxon>Bacillati</taxon>
        <taxon>Bacillota</taxon>
        <taxon>Bacilli</taxon>
        <taxon>Bacillales</taxon>
        <taxon>Bacillaceae</taxon>
        <taxon>Alkalihalophilus</taxon>
    </lineage>
</organism>
<keyword evidence="2 6" id="KW-0645">Protease</keyword>
<evidence type="ECO:0000256" key="6">
    <source>
        <dbReference type="PROSITE-ProRule" id="PRU01240"/>
    </source>
</evidence>
<dbReference type="PANTHER" id="PTHR43806">
    <property type="entry name" value="PEPTIDASE S8"/>
    <property type="match status" value="1"/>
</dbReference>
<keyword evidence="4 6" id="KW-0720">Serine protease</keyword>
<evidence type="ECO:0000256" key="4">
    <source>
        <dbReference type="ARBA" id="ARBA00022825"/>
    </source>
</evidence>
<dbReference type="GO" id="GO:0004252">
    <property type="term" value="F:serine-type endopeptidase activity"/>
    <property type="evidence" value="ECO:0007669"/>
    <property type="project" value="UniProtKB-UniRule"/>
</dbReference>
<dbReference type="PROSITE" id="PS00138">
    <property type="entry name" value="SUBTILASE_SER"/>
    <property type="match status" value="1"/>
</dbReference>
<dbReference type="Proteomes" id="UP001285636">
    <property type="component" value="Unassembled WGS sequence"/>
</dbReference>
<dbReference type="PROSITE" id="PS00137">
    <property type="entry name" value="SUBTILASE_HIS"/>
    <property type="match status" value="1"/>
</dbReference>
<dbReference type="PRINTS" id="PR00723">
    <property type="entry name" value="SUBTILISIN"/>
</dbReference>
<feature type="domain" description="Peptidase S8/S53" evidence="7">
    <location>
        <begin position="143"/>
        <end position="435"/>
    </location>
</feature>
<dbReference type="GO" id="GO:0006508">
    <property type="term" value="P:proteolysis"/>
    <property type="evidence" value="ECO:0007669"/>
    <property type="project" value="UniProtKB-KW"/>
</dbReference>
<feature type="active site" description="Charge relay system" evidence="5 6">
    <location>
        <position position="201"/>
    </location>
</feature>
<proteinExistence type="inferred from homology"/>
<dbReference type="InterPro" id="IPR036852">
    <property type="entry name" value="Peptidase_S8/S53_dom_sf"/>
</dbReference>
<evidence type="ECO:0000256" key="2">
    <source>
        <dbReference type="ARBA" id="ARBA00022670"/>
    </source>
</evidence>
<evidence type="ECO:0000259" key="7">
    <source>
        <dbReference type="Pfam" id="PF00082"/>
    </source>
</evidence>
<dbReference type="InterPro" id="IPR023828">
    <property type="entry name" value="Peptidase_S8_Ser-AS"/>
</dbReference>
<dbReference type="EMBL" id="JAWJAY010000003">
    <property type="protein sequence ID" value="MDV2886395.1"/>
    <property type="molecule type" value="Genomic_DNA"/>
</dbReference>
<dbReference type="RefSeq" id="WP_323467177.1">
    <property type="nucleotide sequence ID" value="NZ_CP144224.1"/>
</dbReference>
<dbReference type="InterPro" id="IPR000209">
    <property type="entry name" value="Peptidase_S8/S53_dom"/>
</dbReference>
<dbReference type="InterPro" id="IPR015500">
    <property type="entry name" value="Peptidase_S8_subtilisin-rel"/>
</dbReference>
<dbReference type="PANTHER" id="PTHR43806:SF65">
    <property type="entry name" value="SERINE PROTEASE APRX"/>
    <property type="match status" value="1"/>
</dbReference>
<evidence type="ECO:0000256" key="5">
    <source>
        <dbReference type="PIRSR" id="PIRSR615500-1"/>
    </source>
</evidence>
<accession>A0AAJ2U3B7</accession>
<comment type="similarity">
    <text evidence="1 6">Belongs to the peptidase S8 family.</text>
</comment>
<evidence type="ECO:0000256" key="3">
    <source>
        <dbReference type="ARBA" id="ARBA00022801"/>
    </source>
</evidence>
<dbReference type="AlphaFoldDB" id="A0AAJ2U3B7"/>
<reference evidence="8" key="1">
    <citation type="submission" date="2023-10" db="EMBL/GenBank/DDBJ databases">
        <title>Screening of Alkalihalophilus pseudofirmusBZ-TG-HK211 and Its Alleviation of Salt Stress on Rapeseed Growth.</title>
        <authorList>
            <person name="Zhao B."/>
            <person name="Guo T."/>
        </authorList>
    </citation>
    <scope>NUCLEOTIDE SEQUENCE</scope>
    <source>
        <strain evidence="8">BZ-TG-HK211</strain>
    </source>
</reference>
<protein>
    <submittedName>
        <fullName evidence="8">S8 family serine peptidase</fullName>
    </submittedName>
</protein>
<dbReference type="Gene3D" id="3.40.50.200">
    <property type="entry name" value="Peptidase S8/S53 domain"/>
    <property type="match status" value="1"/>
</dbReference>
<dbReference type="SUPFAM" id="SSF52743">
    <property type="entry name" value="Subtilisin-like"/>
    <property type="match status" value="1"/>
</dbReference>
<evidence type="ECO:0000313" key="8">
    <source>
        <dbReference type="EMBL" id="MDV2886395.1"/>
    </source>
</evidence>
<gene>
    <name evidence="8" type="ORF">RYX45_14490</name>
</gene>
<comment type="caution">
    <text evidence="8">The sequence shown here is derived from an EMBL/GenBank/DDBJ whole genome shotgun (WGS) entry which is preliminary data.</text>
</comment>
<dbReference type="Pfam" id="PF00082">
    <property type="entry name" value="Peptidase_S8"/>
    <property type="match status" value="1"/>
</dbReference>
<feature type="active site" description="Charge relay system" evidence="5 6">
    <location>
        <position position="399"/>
    </location>
</feature>
<name>A0AAJ2U3B7_ALKPS</name>
<dbReference type="InterPro" id="IPR050131">
    <property type="entry name" value="Peptidase_S8_subtilisin-like"/>
</dbReference>
<sequence length="460" mass="48578">MKRLLVIMLIVFLLGQGSIFTGPSAEASSAIVDENVWAALERHSLAEVIVTFEGEDKPTAAHLSLLERLDITSAVSLNNLPIVGALVTKGQVERLAENEDVQSIYLNERLEYFNADANEITGVNKVRADERLTEQNGGLPVTGEGVGVLVNDSGVDGTHGDHTFKKNLVQNVLGTSYLSSTGIIPISYIENIINTDTNSGHGTHVAGTVGGTGVMSSGKYAGAAPGADLIGYGSGAVLLVLDGIGGFDYALEHQDKYNIQIITNSWGGSGDFDPHHPINVASKKAYDAGITVLFAAGNEGPEENTHNPYAKAPWVISVGAGEKDGSLADFSSRGSDQGGTFEMDGEQWTWKDEPTVVAPGVDIISTRVLSPLSVISAPKDIQLIEARYLPFYTTMSGTSMATPHVAGIAALLLEANPTLTPSEVKEILQETATPMPGYESWEVGAGYVNAYDAVEAAFAQ</sequence>
<keyword evidence="3 6" id="KW-0378">Hydrolase</keyword>
<dbReference type="PROSITE" id="PS51892">
    <property type="entry name" value="SUBTILASE"/>
    <property type="match status" value="1"/>
</dbReference>
<evidence type="ECO:0000313" key="9">
    <source>
        <dbReference type="Proteomes" id="UP001285636"/>
    </source>
</evidence>
<evidence type="ECO:0000256" key="1">
    <source>
        <dbReference type="ARBA" id="ARBA00011073"/>
    </source>
</evidence>